<feature type="region of interest" description="Disordered" evidence="1">
    <location>
        <begin position="27"/>
        <end position="53"/>
    </location>
</feature>
<reference evidence="2 3" key="1">
    <citation type="journal article" date="2004" name="J. Virol.">
        <title>Complete, annotated sequence of the pseudorabies virus genome.</title>
        <authorList>
            <person name="Klupp B.G."/>
            <person name="Hengartner C.J."/>
            <person name="Mettenleiter T.C."/>
            <person name="Enquist L.W."/>
        </authorList>
    </citation>
    <scope>NUCLEOTIDE SEQUENCE [LARGE SCALE GENOMIC DNA]</scope>
</reference>
<dbReference type="EMBL" id="BK001744">
    <property type="protein sequence ID" value="DAA02199.1"/>
    <property type="molecule type" value="Genomic_DNA"/>
</dbReference>
<protein>
    <submittedName>
        <fullName evidence="2">Putative LLT ORF2</fullName>
    </submittedName>
</protein>
<sequence length="370" mass="39022">MLRRGPLAGRWRLRSLALGLSARPAASQAPGPSLLAPQHGRPSGPARGAPGRRPLVVRGLGGLRQILRVHPAARGARVFLVGGRHLRVRVCLGLGRVDIVHTLVAHRGSPLHPPHPLRRYVKQRIDEGVGVCPKHGEHGLGHALAVHPVLLDNLDDVVHYGLADGVALDDRRDLPIKPVEDGDSGAGARPRPGALPFGLLVAHLLGIVFTPDDREAPPYRLILFPVDIRRPLHGRLHKRSVAVHVVEDGGDAGIAQRAGGARQGPALDAVQTELVHARQRLRLGGRDVQADGAVHDGPPSSNSRPGPPGPSGPSTSHQDPPGPPTPSTSHHHHHHHQGPPTSPRPSTSSHQDPPGGGPPSAKTHQGPPIC</sequence>
<evidence type="ECO:0000313" key="3">
    <source>
        <dbReference type="Proteomes" id="UP000165522"/>
    </source>
</evidence>
<gene>
    <name evidence="2" type="primary">LLT</name>
</gene>
<name>Q5PPD0_SUHV</name>
<accession>Q5PPD0</accession>
<evidence type="ECO:0000256" key="1">
    <source>
        <dbReference type="SAM" id="MobiDB-lite"/>
    </source>
</evidence>
<proteinExistence type="predicted"/>
<feature type="region of interest" description="Disordered" evidence="1">
    <location>
        <begin position="283"/>
        <end position="370"/>
    </location>
</feature>
<dbReference type="Proteomes" id="UP000165522">
    <property type="component" value="Segment"/>
</dbReference>
<organism evidence="3">
    <name type="scientific">Suid herpesvirus 1</name>
    <name type="common">SuHV-1</name>
    <name type="synonym">Pseudorabies virus</name>
    <dbReference type="NCBI Taxonomy" id="10345"/>
    <lineage>
        <taxon>Viruses</taxon>
        <taxon>Duplodnaviria</taxon>
        <taxon>Heunggongvirae</taxon>
        <taxon>Peploviricota</taxon>
        <taxon>Herviviricetes</taxon>
        <taxon>Herpesvirales</taxon>
        <taxon>Orthoherpesviridae</taxon>
        <taxon>Alphaherpesvirinae</taxon>
        <taxon>Varicellovirus</taxon>
        <taxon>Varicellovirus suidalpha1</taxon>
    </lineage>
</organism>
<evidence type="ECO:0000313" key="2">
    <source>
        <dbReference type="EMBL" id="DAA02199.1"/>
    </source>
</evidence>
<feature type="compositionally biased region" description="Low complexity" evidence="1">
    <location>
        <begin position="40"/>
        <end position="53"/>
    </location>
</feature>